<dbReference type="PANTHER" id="PTHR47642:SF5">
    <property type="entry name" value="ATP-DEPENDENT DNA HELICASE"/>
    <property type="match status" value="1"/>
</dbReference>
<comment type="catalytic activity">
    <reaction evidence="1">
        <text>ATP + H2O = ADP + phosphate + H(+)</text>
        <dbReference type="Rhea" id="RHEA:13065"/>
        <dbReference type="ChEBI" id="CHEBI:15377"/>
        <dbReference type="ChEBI" id="CHEBI:15378"/>
        <dbReference type="ChEBI" id="CHEBI:30616"/>
        <dbReference type="ChEBI" id="CHEBI:43474"/>
        <dbReference type="ChEBI" id="CHEBI:456216"/>
        <dbReference type="EC" id="5.6.2.3"/>
    </reaction>
</comment>
<organism evidence="7 9">
    <name type="scientific">Parthenolecanium corni</name>
    <dbReference type="NCBI Taxonomy" id="536013"/>
    <lineage>
        <taxon>Eukaryota</taxon>
        <taxon>Metazoa</taxon>
        <taxon>Ecdysozoa</taxon>
        <taxon>Arthropoda</taxon>
        <taxon>Hexapoda</taxon>
        <taxon>Insecta</taxon>
        <taxon>Pterygota</taxon>
        <taxon>Neoptera</taxon>
        <taxon>Paraneoptera</taxon>
        <taxon>Hemiptera</taxon>
        <taxon>Sternorrhyncha</taxon>
        <taxon>Coccoidea</taxon>
        <taxon>Coccidae</taxon>
        <taxon>Parthenolecanium</taxon>
    </lineage>
</organism>
<reference evidence="7 9" key="1">
    <citation type="submission" date="2024-03" db="EMBL/GenBank/DDBJ databases">
        <title>Adaptation during the transition from Ophiocordyceps entomopathogen to insect associate is accompanied by gene loss and intensified selection.</title>
        <authorList>
            <person name="Ward C.M."/>
            <person name="Onetto C.A."/>
            <person name="Borneman A.R."/>
        </authorList>
    </citation>
    <scope>NUCLEOTIDE SEQUENCE [LARGE SCALE GENOMIC DNA]</scope>
    <source>
        <strain evidence="7">AWRI1</strain>
        <tissue evidence="7">Single Adult Female</tissue>
    </source>
</reference>
<name>A0AAN9XYX1_9HEMI</name>
<keyword evidence="1" id="KW-0227">DNA damage</keyword>
<dbReference type="Pfam" id="PF03372">
    <property type="entry name" value="Exo_endo_phos"/>
    <property type="match status" value="1"/>
</dbReference>
<dbReference type="EMBL" id="JBBCAQ010000037">
    <property type="protein sequence ID" value="KAK7573658.1"/>
    <property type="molecule type" value="Genomic_DNA"/>
</dbReference>
<evidence type="ECO:0000256" key="1">
    <source>
        <dbReference type="RuleBase" id="RU363044"/>
    </source>
</evidence>
<dbReference type="SUPFAM" id="SSF56219">
    <property type="entry name" value="DNase I-like"/>
    <property type="match status" value="1"/>
</dbReference>
<feature type="compositionally biased region" description="Acidic residues" evidence="2">
    <location>
        <begin position="643"/>
        <end position="662"/>
    </location>
</feature>
<evidence type="ECO:0000313" key="9">
    <source>
        <dbReference type="Proteomes" id="UP001367676"/>
    </source>
</evidence>
<comment type="caution">
    <text evidence="7">The sequence shown here is derived from an EMBL/GenBank/DDBJ whole genome shotgun (WGS) entry which is preliminary data.</text>
</comment>
<keyword evidence="1" id="KW-0233">DNA recombination</keyword>
<dbReference type="InterPro" id="IPR005135">
    <property type="entry name" value="Endo/exonuclease/phosphatase"/>
</dbReference>
<dbReference type="Pfam" id="PF05970">
    <property type="entry name" value="PIF1"/>
    <property type="match status" value="1"/>
</dbReference>
<dbReference type="InterPro" id="IPR027417">
    <property type="entry name" value="P-loop_NTPase"/>
</dbReference>
<dbReference type="GO" id="GO:0016787">
    <property type="term" value="F:hydrolase activity"/>
    <property type="evidence" value="ECO:0007669"/>
    <property type="project" value="UniProtKB-KW"/>
</dbReference>
<keyword evidence="1" id="KW-0378">Hydrolase</keyword>
<proteinExistence type="inferred from homology"/>
<dbReference type="EC" id="5.6.2.3" evidence="1"/>
<dbReference type="Proteomes" id="UP001367676">
    <property type="component" value="Unassembled WGS sequence"/>
</dbReference>
<keyword evidence="1" id="KW-0347">Helicase</keyword>
<evidence type="ECO:0000259" key="5">
    <source>
        <dbReference type="Pfam" id="PF14214"/>
    </source>
</evidence>
<dbReference type="CDD" id="cd18809">
    <property type="entry name" value="SF1_C_RecD"/>
    <property type="match status" value="1"/>
</dbReference>
<dbReference type="SUPFAM" id="SSF54001">
    <property type="entry name" value="Cysteine proteinases"/>
    <property type="match status" value="1"/>
</dbReference>
<evidence type="ECO:0000256" key="2">
    <source>
        <dbReference type="SAM" id="MobiDB-lite"/>
    </source>
</evidence>
<evidence type="ECO:0000259" key="6">
    <source>
        <dbReference type="Pfam" id="PF20209"/>
    </source>
</evidence>
<feature type="compositionally biased region" description="Basic residues" evidence="2">
    <location>
        <begin position="1"/>
        <end position="16"/>
    </location>
</feature>
<feature type="domain" description="DUF6570" evidence="6">
    <location>
        <begin position="495"/>
        <end position="624"/>
    </location>
</feature>
<evidence type="ECO:0000259" key="4">
    <source>
        <dbReference type="Pfam" id="PF05970"/>
    </source>
</evidence>
<feature type="domain" description="Endonuclease/exonuclease/phosphatase" evidence="3">
    <location>
        <begin position="1956"/>
        <end position="2098"/>
    </location>
</feature>
<evidence type="ECO:0000313" key="8">
    <source>
        <dbReference type="EMBL" id="KAK7583736.1"/>
    </source>
</evidence>
<dbReference type="GO" id="GO:0006310">
    <property type="term" value="P:DNA recombination"/>
    <property type="evidence" value="ECO:0007669"/>
    <property type="project" value="UniProtKB-KW"/>
</dbReference>
<feature type="region of interest" description="Disordered" evidence="2">
    <location>
        <begin position="643"/>
        <end position="667"/>
    </location>
</feature>
<keyword evidence="1" id="KW-0234">DNA repair</keyword>
<dbReference type="PANTHER" id="PTHR47642">
    <property type="entry name" value="ATP-DEPENDENT DNA HELICASE"/>
    <property type="match status" value="1"/>
</dbReference>
<dbReference type="InterPro" id="IPR051055">
    <property type="entry name" value="PIF1_helicase"/>
</dbReference>
<dbReference type="GO" id="GO:0005524">
    <property type="term" value="F:ATP binding"/>
    <property type="evidence" value="ECO:0007669"/>
    <property type="project" value="UniProtKB-KW"/>
</dbReference>
<comment type="cofactor">
    <cofactor evidence="1">
        <name>Mg(2+)</name>
        <dbReference type="ChEBI" id="CHEBI:18420"/>
    </cofactor>
</comment>
<feature type="domain" description="DNA helicase Pif1-like DEAD-box helicase" evidence="4">
    <location>
        <begin position="1453"/>
        <end position="1674"/>
    </location>
</feature>
<gene>
    <name evidence="8" type="ORF">V9T40_004699</name>
    <name evidence="7" type="ORF">V9T40_010849</name>
</gene>
<dbReference type="Pfam" id="PF20209">
    <property type="entry name" value="DUF6570"/>
    <property type="match status" value="1"/>
</dbReference>
<evidence type="ECO:0000313" key="7">
    <source>
        <dbReference type="EMBL" id="KAK7573658.1"/>
    </source>
</evidence>
<dbReference type="EMBL" id="JBBCAQ010000032">
    <property type="protein sequence ID" value="KAK7583736.1"/>
    <property type="molecule type" value="Genomic_DNA"/>
</dbReference>
<dbReference type="GO" id="GO:0006281">
    <property type="term" value="P:DNA repair"/>
    <property type="evidence" value="ECO:0007669"/>
    <property type="project" value="UniProtKB-KW"/>
</dbReference>
<accession>A0AAN9XYX1</accession>
<dbReference type="Pfam" id="PF14214">
    <property type="entry name" value="Helitron_like_N"/>
    <property type="match status" value="1"/>
</dbReference>
<protein>
    <recommendedName>
        <fullName evidence="1">ATP-dependent DNA helicase</fullName>
        <ecNumber evidence="1">5.6.2.3</ecNumber>
    </recommendedName>
</protein>
<feature type="region of interest" description="Disordered" evidence="2">
    <location>
        <begin position="1"/>
        <end position="46"/>
    </location>
</feature>
<dbReference type="InterPro" id="IPR010285">
    <property type="entry name" value="DNA_helicase_pif1-like_DEAD"/>
</dbReference>
<feature type="domain" description="Helitron helicase-like" evidence="5">
    <location>
        <begin position="797"/>
        <end position="921"/>
    </location>
</feature>
<dbReference type="InterPro" id="IPR025476">
    <property type="entry name" value="Helitron_helicase-like"/>
</dbReference>
<comment type="similarity">
    <text evidence="1">Belongs to the helicase family.</text>
</comment>
<sequence>MPKVAKKSSKTKKRERTSRYKNLIKNKANAKDKKNNLQGTDRMNQNIEQDNSNETIIRNALNYLSNRSRLTNKESQIKHLIENSIAQNNELKRINVDIPQRTLLCQNNSVIGEKAQHMSSIGNCQNSKRKLSIEEEKIRKMKFNEYRRNKYTADEEFRIKEKQRSSINQKNRYKIDEAFRNNKLKNSKQYGMAKYKTNKQYKENKIVYIMKKYHTNEEFRKTTIDKSSQYLKEKYHTYEEFRKTTIDKSSQYLMEKYHRNEEFRKTTIDKSSQYVMEKYHTNEEFRKTTIDKSSQYVTDKYHANEEFRKTMIKQSSQYIKQNYHSNEEFKKKLIETSSNTQNIRLSDPKQAFLHCLRVVNCEKQRMKDPKKKKDKIRKIKERRTHNLSIPKQRGKYLEARKRTYRKKVLSQQNEKQLREKERLLAQYSKRIQEGPDKVCCSCGRLFFEKGTRYLTINSMQNSKIKLDIANEACILKKNEQEFGYICITCFNDLKKNKISRYSLCNEGMLLPNVPPEVANLTLLEERFISPRIGFMKLVEVPINKQYKMRGRVINVPTNVEKSVEILPRTFDETETIAVALRRKKEYQHFYLYSIIRPLNVINALRVLKDCAVFKYANINVDESRFLKDVEKYKSLIPEDYDSEIDEELDSEDSDSSENDDEPLNAPPDETLLIEKTLVFAPGEGSRPLSMIYDEYAECMTFMKLFGGELMKAPNKMTYQQWCRWRLIRNDRRFADITSIFYMASKIRILKITSSIAMCMRMKKFDPKVMNSGAMCNEDFVKSLIEEDVGYKMLAIDRGSPSFWSEKMKELLAMIRQLGPPTLFLTVSAAETRWTELLKLLVKILDDKEMNDEDIENLNYKEKCEFIRRDPVTCARYFDHKFNELFRILKNKNGLFHNYYVIDYYIRVEFQQRGSPHCHCLLWLNNAPKHIENDSESAEKCTQFIDKFITCTLNSASVSEEDIELYQSHKHTFTCKRFLRRGGWKCRFGIPFFPMKHTSILYPFEQDELEEKNKKLLLQNHRKIRSSLCEMYKSPQSMNFKLFLESLDLEENDYIASIRISLKKPEVFIRRNVDEIKINNFNEDILQLFRSNMDIQFITDAYACANYVVNYMIKTEKSLSKLIEDAIKDIRKGNYSLKEKFRSLANVFLNASEFSAQEAVYFILGMPLSKASRECVFINTGPPERRIRVVKPKEKLINLPNGSVDIFMRNQLDYYTQRPKELENKSLADYVAKYNFKSHKCNRKENVDDEEDEYVDEEGLDKTNDIEPSKDVEYSTRRVLNLKDGSGSLVERQQPRIIRYVNYHKEKDEDNFYREQLMLFNPWRDENKEILNVDLKTKYTQNETVIKQNRKEYVYNDRMDNIADIVQDLINNPTTIGLDDEIDHEEDMPERNEDRNRYAVFDDDIEEGDIGLDIGTGASGKKRRSEIPKTGMDVCLIPTPHVMVEEEYYELMRKLNERQRKYCLHVMHELKSRRKIYEFVNGSAGVGKSVLIKALNQSIIRYYNSKSDSNPGNLKVLLCAPTGKAAYNIGGITLHSAFVIPINQFGGEMTALSDNIQNTLYSKLHDVEVVIIDEISMVGSNFFQKVNERMCQIFKTKELFGGKSVLLFGDFYQLPPVGDNMIFEENKRNVFGSLFGNHLWRQIRAFELTDIMRQKDDYEFAKCLNNLARGNMTDADIKMLKSREFSTTRIRLPEKGTGINLFVSNAEVKTYNNIVLSTKENWSVKAIDDIKSTNVRHEDKNKLIAKFRKKEDHLKYGLCDELILSIGIRYMITVNIDVPDGLFNGAVGILKYVQRDDNNEIIQLWLTFDNKSTGKHMRSRYHDYMVSRQINLEWTPIEKVTKSVQAGRNLNYSIIRKQFPLTPAEALTIYKSQGATYENVVANLKYRMRRSELYVALSRVTSLNGLFINGIFNLPIENKKDSLIKNEMARLLNNFPVKMNLPFIQDKTNKYDHFVFHNVQSLRKHIADVRADSCYTNAGCICFVETWTKPEDDINLSDYSILHRINCKDRRKAYGIVLYSRNGIVEPNVIYQYNNEEMSVNLLGIIWQGVAISFAYKSPSTSFLKIETHFLELIRTLFEHSEKVILVGDYNVDYNKDKKSKLFKIMQNQKLEYSLPAKEMSTNGNTCIDIAFSNYKENTFGFYESYFSYHKPIICCLDKNGIIMEDESQQPMQVILENKDTIESERNIAGQIDRNNEITEIENIIDNELRIIQDNTEQNILEKDCNRIRITTRLNEEIATKFPQTLYYDVKPFTNDKGVSCYANAIAQMLLTNKEHFVVFPNLVGFDNLYEHLIDEHYYKCGKYLSTNSLRNRIGGQYVNDEQQDASEFLLEIVRQSPIIEQNCKFVMEFIQECTKCKAIVSRLQEQSAFIIYVDKNIEKCDSLELLIRTKLNTVEIIQDYSCVSCKTRGTAKEKIAINTFGNILIVNMQPFIHEINENGEFNTKSNVAPNCTRKKCSSYLHPKIMILNYNLDNISRPTDQIDLKMYTDLEVIKIDLW</sequence>
<dbReference type="InterPro" id="IPR038765">
    <property type="entry name" value="Papain-like_cys_pep_sf"/>
</dbReference>
<keyword evidence="1" id="KW-0547">Nucleotide-binding</keyword>
<dbReference type="Gene3D" id="3.40.50.300">
    <property type="entry name" value="P-loop containing nucleotide triphosphate hydrolases"/>
    <property type="match status" value="1"/>
</dbReference>
<evidence type="ECO:0000259" key="3">
    <source>
        <dbReference type="Pfam" id="PF03372"/>
    </source>
</evidence>
<dbReference type="SUPFAM" id="SSF52540">
    <property type="entry name" value="P-loop containing nucleoside triphosphate hydrolases"/>
    <property type="match status" value="2"/>
</dbReference>
<keyword evidence="9" id="KW-1185">Reference proteome</keyword>
<dbReference type="GO" id="GO:0000723">
    <property type="term" value="P:telomere maintenance"/>
    <property type="evidence" value="ECO:0007669"/>
    <property type="project" value="InterPro"/>
</dbReference>
<dbReference type="InterPro" id="IPR036691">
    <property type="entry name" value="Endo/exonu/phosph_ase_sf"/>
</dbReference>
<dbReference type="GO" id="GO:0043139">
    <property type="term" value="F:5'-3' DNA helicase activity"/>
    <property type="evidence" value="ECO:0007669"/>
    <property type="project" value="UniProtKB-EC"/>
</dbReference>
<dbReference type="InterPro" id="IPR046700">
    <property type="entry name" value="DUF6570"/>
</dbReference>
<keyword evidence="1" id="KW-0067">ATP-binding</keyword>